<keyword evidence="1" id="KW-0862">Zinc</keyword>
<dbReference type="PANTHER" id="PTHR31681:SF12">
    <property type="entry name" value="C2H2-LIKE ZINC FINGER PROTEIN"/>
    <property type="match status" value="1"/>
</dbReference>
<dbReference type="AlphaFoldDB" id="A0AB40B265"/>
<dbReference type="RefSeq" id="XP_039121152.1">
    <property type="nucleotide sequence ID" value="XM_039265218.1"/>
</dbReference>
<evidence type="ECO:0000256" key="2">
    <source>
        <dbReference type="SAM" id="MobiDB-lite"/>
    </source>
</evidence>
<sequence>MAITGFLPPTNQHQEKKNKKKKKKKKSQTKEISSWEQLKNILSCKSTAPTGQQVHDPSKPTTKPMTSYCGSSLCAIRDVVHGNTRVVHRADTDHCSGCSSSPGSSWRHETVPLAVHLGSGSRGGMQLRSLSGCYEAHAVSIESGSRRYPRSRALCACPECGEVFTKLESLELHQATKHAVSELGAEDSGRNIVEIIFKSSWHRRRNLAACMIERILKVHNNHRTLARFEDYRAAVKSRWALNPKKHPRCAADGNELLRFLPAPLSCSFRSTSLCSAAACGVCGIIRHGFARGRSGIRTMASSGRAHEIGSAYEMGSRRAMMVCRVIAGRVKEAAAEEEEEMGGFDSLADDGANLEELFVGNPKAILPCFVVIYRVLG</sequence>
<gene>
    <name evidence="5" type="primary">LOC120257920</name>
</gene>
<evidence type="ECO:0000313" key="5">
    <source>
        <dbReference type="RefSeq" id="XP_039121152.1"/>
    </source>
</evidence>
<evidence type="ECO:0000313" key="4">
    <source>
        <dbReference type="Proteomes" id="UP001515500"/>
    </source>
</evidence>
<dbReference type="PROSITE" id="PS50157">
    <property type="entry name" value="ZINC_FINGER_C2H2_2"/>
    <property type="match status" value="1"/>
</dbReference>
<name>A0AB40B265_DIOCR</name>
<keyword evidence="1" id="KW-0863">Zinc-finger</keyword>
<evidence type="ECO:0000259" key="3">
    <source>
        <dbReference type="PROSITE" id="PS50157"/>
    </source>
</evidence>
<keyword evidence="4" id="KW-1185">Reference proteome</keyword>
<reference evidence="5" key="1">
    <citation type="submission" date="2025-08" db="UniProtKB">
        <authorList>
            <consortium name="RefSeq"/>
        </authorList>
    </citation>
    <scope>IDENTIFICATION</scope>
</reference>
<dbReference type="Gene3D" id="3.90.228.10">
    <property type="match status" value="1"/>
</dbReference>
<dbReference type="InterPro" id="IPR013087">
    <property type="entry name" value="Znf_C2H2_type"/>
</dbReference>
<accession>A0AB40B265</accession>
<evidence type="ECO:0000256" key="1">
    <source>
        <dbReference type="PROSITE-ProRule" id="PRU00042"/>
    </source>
</evidence>
<dbReference type="PANTHER" id="PTHR31681">
    <property type="entry name" value="C2H2-LIKE ZINC FINGER PROTEIN"/>
    <property type="match status" value="1"/>
</dbReference>
<organism evidence="4 5">
    <name type="scientific">Dioscorea cayennensis subsp. rotundata</name>
    <name type="common">White Guinea yam</name>
    <name type="synonym">Dioscorea rotundata</name>
    <dbReference type="NCBI Taxonomy" id="55577"/>
    <lineage>
        <taxon>Eukaryota</taxon>
        <taxon>Viridiplantae</taxon>
        <taxon>Streptophyta</taxon>
        <taxon>Embryophyta</taxon>
        <taxon>Tracheophyta</taxon>
        <taxon>Spermatophyta</taxon>
        <taxon>Magnoliopsida</taxon>
        <taxon>Liliopsida</taxon>
        <taxon>Dioscoreales</taxon>
        <taxon>Dioscoreaceae</taxon>
        <taxon>Dioscorea</taxon>
    </lineage>
</organism>
<feature type="compositionally biased region" description="Basic residues" evidence="2">
    <location>
        <begin position="16"/>
        <end position="27"/>
    </location>
</feature>
<protein>
    <submittedName>
        <fullName evidence="5">LOW QUALITY PROTEIN: uncharacterized protein LOC120257920</fullName>
    </submittedName>
</protein>
<feature type="region of interest" description="Disordered" evidence="2">
    <location>
        <begin position="1"/>
        <end position="33"/>
    </location>
</feature>
<dbReference type="Proteomes" id="UP001515500">
    <property type="component" value="Chromosome 4"/>
</dbReference>
<feature type="domain" description="C2H2-type" evidence="3">
    <location>
        <begin position="155"/>
        <end position="183"/>
    </location>
</feature>
<dbReference type="GeneID" id="120257920"/>
<dbReference type="SUPFAM" id="SSF56399">
    <property type="entry name" value="ADP-ribosylation"/>
    <property type="match status" value="1"/>
</dbReference>
<keyword evidence="1" id="KW-0479">Metal-binding</keyword>
<dbReference type="GO" id="GO:0008270">
    <property type="term" value="F:zinc ion binding"/>
    <property type="evidence" value="ECO:0007669"/>
    <property type="project" value="UniProtKB-KW"/>
</dbReference>
<proteinExistence type="predicted"/>
<dbReference type="PROSITE" id="PS00028">
    <property type="entry name" value="ZINC_FINGER_C2H2_1"/>
    <property type="match status" value="1"/>
</dbReference>